<dbReference type="PROSITE" id="PS51856">
    <property type="entry name" value="RHO_RNA_BD"/>
    <property type="match status" value="1"/>
</dbReference>
<dbReference type="SUPFAM" id="SSF50249">
    <property type="entry name" value="Nucleic acid-binding proteins"/>
    <property type="match status" value="1"/>
</dbReference>
<sequence>MAEIRLQDLKAKSPTDLLAVAEEYDVENASTLRKQELMFAILKKVAERDITIIGQGVIEVLQDGFGFLRSPDANYLPGPDDIYVSPSQIRRFSLRTGDTIEGEIRSPKEGERYFALLKVNTINFEEPEKAKHKVHFDNLTPLYPDERFKMELDDPTVKDMSARVIDLVAPLGKGQRGLIVAPPRTGKTVLLQNIAGSITSNHPECYVIVLLIDERPEEVTDMQRTVRGEVISSTFDEPAVRHVQVAEMVIEKAKRLVEHGRDVVILLDSITRLGRAYNTVVPSSGKVLTGGVDANALQRPKRFFGAARNIEEGGSLTIIATALIDTGSRMDEVIFEEFKGTGNSEIVLDRKVADKRVFPSMDILKSGTRKEELLVPRADLQKIFVLRRILASMGVVDAIEFLLDKLRHTKSNSEFFDSMNT</sequence>
<keyword evidence="4 9" id="KW-0347">Helicase</keyword>
<dbReference type="Gene3D" id="3.40.50.300">
    <property type="entry name" value="P-loop containing nucleotide triphosphate hydrolases"/>
    <property type="match status" value="1"/>
</dbReference>
<keyword evidence="6 9" id="KW-0694">RNA-binding</keyword>
<dbReference type="EMBL" id="JAUSUK010000001">
    <property type="protein sequence ID" value="MDQ0325427.1"/>
    <property type="molecule type" value="Genomic_DNA"/>
</dbReference>
<dbReference type="InterPro" id="IPR011113">
    <property type="entry name" value="Rho_RNA-bd"/>
</dbReference>
<comment type="caution">
    <text evidence="13">The sequence shown here is derived from an EMBL/GenBank/DDBJ whole genome shotgun (WGS) entry which is preliminary data.</text>
</comment>
<evidence type="ECO:0000259" key="12">
    <source>
        <dbReference type="PROSITE" id="PS51856"/>
    </source>
</evidence>
<evidence type="ECO:0000256" key="2">
    <source>
        <dbReference type="ARBA" id="ARBA00022741"/>
    </source>
</evidence>
<dbReference type="InterPro" id="IPR003593">
    <property type="entry name" value="AAA+_ATPase"/>
</dbReference>
<dbReference type="PANTHER" id="PTHR46425">
    <property type="entry name" value="TRANSCRIPTION TERMINATION FACTOR RHO"/>
    <property type="match status" value="1"/>
</dbReference>
<feature type="binding site" evidence="9">
    <location>
        <begin position="184"/>
        <end position="189"/>
    </location>
    <ligand>
        <name>ATP</name>
        <dbReference type="ChEBI" id="CHEBI:30616"/>
    </ligand>
</feature>
<comment type="subunit">
    <text evidence="9">Homohexamer. The homohexamer assembles into an open ring structure.</text>
</comment>
<dbReference type="InterPro" id="IPR011112">
    <property type="entry name" value="Rho-like_N"/>
</dbReference>
<dbReference type="InterPro" id="IPR027417">
    <property type="entry name" value="P-loop_NTPase"/>
</dbReference>
<dbReference type="SMART" id="SM00959">
    <property type="entry name" value="Rho_N"/>
    <property type="match status" value="1"/>
</dbReference>
<keyword evidence="3 9" id="KW-0378">Hydrolase</keyword>
<name>A0ABU0C5B7_9BRAD</name>
<dbReference type="CDD" id="cd04459">
    <property type="entry name" value="Rho_CSD"/>
    <property type="match status" value="1"/>
</dbReference>
<dbReference type="InterPro" id="IPR000194">
    <property type="entry name" value="ATPase_F1/V1/A1_a/bsu_nucl-bd"/>
</dbReference>
<evidence type="ECO:0000256" key="6">
    <source>
        <dbReference type="ARBA" id="ARBA00022884"/>
    </source>
</evidence>
<dbReference type="Pfam" id="PF07497">
    <property type="entry name" value="Rho_RNA_bind"/>
    <property type="match status" value="1"/>
</dbReference>
<protein>
    <recommendedName>
        <fullName evidence="9 10">Transcription termination factor Rho</fullName>
        <ecNumber evidence="9 10">3.6.4.-</ecNumber>
    </recommendedName>
    <alternativeName>
        <fullName evidence="9">ATP-dependent helicase Rho</fullName>
    </alternativeName>
</protein>
<dbReference type="Gene3D" id="2.40.50.140">
    <property type="entry name" value="Nucleic acid-binding proteins"/>
    <property type="match status" value="1"/>
</dbReference>
<dbReference type="Pfam" id="PF00006">
    <property type="entry name" value="ATP-synt_ab"/>
    <property type="match status" value="1"/>
</dbReference>
<dbReference type="InterPro" id="IPR041703">
    <property type="entry name" value="Rho_factor_ATP-bd"/>
</dbReference>
<dbReference type="CDD" id="cd01128">
    <property type="entry name" value="rho_factor_C"/>
    <property type="match status" value="1"/>
</dbReference>
<evidence type="ECO:0000256" key="4">
    <source>
        <dbReference type="ARBA" id="ARBA00022806"/>
    </source>
</evidence>
<evidence type="ECO:0000256" key="11">
    <source>
        <dbReference type="PROSITE-ProRule" id="PRU01203"/>
    </source>
</evidence>
<evidence type="ECO:0000256" key="10">
    <source>
        <dbReference type="NCBIfam" id="TIGR00767"/>
    </source>
</evidence>
<reference evidence="13 14" key="1">
    <citation type="submission" date="2023-07" db="EMBL/GenBank/DDBJ databases">
        <title>Genomic Encyclopedia of Type Strains, Phase IV (KMG-IV): sequencing the most valuable type-strain genomes for metagenomic binning, comparative biology and taxonomic classification.</title>
        <authorList>
            <person name="Goeker M."/>
        </authorList>
    </citation>
    <scope>NUCLEOTIDE SEQUENCE [LARGE SCALE GENOMIC DNA]</scope>
    <source>
        <strain evidence="13 14">DSM 11549</strain>
    </source>
</reference>
<keyword evidence="14" id="KW-1185">Reference proteome</keyword>
<gene>
    <name evidence="9" type="primary">rho</name>
    <name evidence="13" type="ORF">J2R99_001276</name>
</gene>
<dbReference type="RefSeq" id="WP_307153617.1">
    <property type="nucleotide sequence ID" value="NZ_JAUSUK010000001.1"/>
</dbReference>
<comment type="function">
    <text evidence="9">Facilitates transcription termination by a mechanism that involves Rho binding to the nascent RNA, activation of Rho's RNA-dependent ATPase activity, and release of the mRNA from the DNA template.</text>
</comment>
<evidence type="ECO:0000256" key="7">
    <source>
        <dbReference type="ARBA" id="ARBA00023015"/>
    </source>
</evidence>
<feature type="binding site" evidence="9">
    <location>
        <begin position="172"/>
        <end position="177"/>
    </location>
    <ligand>
        <name>ATP</name>
        <dbReference type="ChEBI" id="CHEBI:30616"/>
    </ligand>
</feature>
<dbReference type="InterPro" id="IPR012340">
    <property type="entry name" value="NA-bd_OB-fold"/>
</dbReference>
<evidence type="ECO:0000256" key="1">
    <source>
        <dbReference type="ARBA" id="ARBA00022472"/>
    </source>
</evidence>
<dbReference type="SUPFAM" id="SSF52540">
    <property type="entry name" value="P-loop containing nucleoside triphosphate hydrolases"/>
    <property type="match status" value="1"/>
</dbReference>
<evidence type="ECO:0000313" key="14">
    <source>
        <dbReference type="Proteomes" id="UP001230253"/>
    </source>
</evidence>
<accession>A0ABU0C5B7</accession>
<dbReference type="SUPFAM" id="SSF68912">
    <property type="entry name" value="Rho N-terminal domain-like"/>
    <property type="match status" value="1"/>
</dbReference>
<dbReference type="NCBIfam" id="TIGR00767">
    <property type="entry name" value="rho"/>
    <property type="match status" value="1"/>
</dbReference>
<dbReference type="PANTHER" id="PTHR46425:SF1">
    <property type="entry name" value="TRANSCRIPTION TERMINATION FACTOR RHO"/>
    <property type="match status" value="1"/>
</dbReference>
<dbReference type="Gene3D" id="1.10.720.10">
    <property type="match status" value="1"/>
</dbReference>
<comment type="caution">
    <text evidence="9">Lacks conserved residue(s) required for the propagation of feature annotation.</text>
</comment>
<evidence type="ECO:0000256" key="5">
    <source>
        <dbReference type="ARBA" id="ARBA00022840"/>
    </source>
</evidence>
<dbReference type="Proteomes" id="UP001230253">
    <property type="component" value="Unassembled WGS sequence"/>
</dbReference>
<dbReference type="InterPro" id="IPR036269">
    <property type="entry name" value="Rho_N_sf"/>
</dbReference>
<dbReference type="EC" id="3.6.4.-" evidence="9 10"/>
<dbReference type="InterPro" id="IPR011129">
    <property type="entry name" value="CSD"/>
</dbReference>
<dbReference type="NCBIfam" id="NF006886">
    <property type="entry name" value="PRK09376.1"/>
    <property type="match status" value="1"/>
</dbReference>
<evidence type="ECO:0000256" key="3">
    <source>
        <dbReference type="ARBA" id="ARBA00022801"/>
    </source>
</evidence>
<proteinExistence type="inferred from homology"/>
<keyword evidence="2 9" id="KW-0547">Nucleotide-binding</keyword>
<evidence type="ECO:0000256" key="8">
    <source>
        <dbReference type="ARBA" id="ARBA00023163"/>
    </source>
</evidence>
<dbReference type="Pfam" id="PF07498">
    <property type="entry name" value="Rho_N"/>
    <property type="match status" value="1"/>
</dbReference>
<dbReference type="SMART" id="SM00357">
    <property type="entry name" value="CSP"/>
    <property type="match status" value="1"/>
</dbReference>
<keyword evidence="5 9" id="KW-0067">ATP-binding</keyword>
<keyword evidence="8 9" id="KW-0804">Transcription</keyword>
<evidence type="ECO:0000256" key="9">
    <source>
        <dbReference type="HAMAP-Rule" id="MF_01884"/>
    </source>
</evidence>
<feature type="binding site" evidence="9">
    <location>
        <position position="215"/>
    </location>
    <ligand>
        <name>ATP</name>
        <dbReference type="ChEBI" id="CHEBI:30616"/>
    </ligand>
</feature>
<keyword evidence="1 9" id="KW-0806">Transcription termination</keyword>
<dbReference type="InterPro" id="IPR004665">
    <property type="entry name" value="Term_rho"/>
</dbReference>
<comment type="similarity">
    <text evidence="9 11">Belongs to the Rho family.</text>
</comment>
<feature type="domain" description="Rho RNA-BD" evidence="12">
    <location>
        <begin position="51"/>
        <end position="126"/>
    </location>
</feature>
<organism evidence="13 14">
    <name type="scientific">Rhodopseudomonas julia</name>
    <dbReference type="NCBI Taxonomy" id="200617"/>
    <lineage>
        <taxon>Bacteria</taxon>
        <taxon>Pseudomonadati</taxon>
        <taxon>Pseudomonadota</taxon>
        <taxon>Alphaproteobacteria</taxon>
        <taxon>Hyphomicrobiales</taxon>
        <taxon>Nitrobacteraceae</taxon>
        <taxon>Rhodopseudomonas</taxon>
    </lineage>
</organism>
<keyword evidence="7 9" id="KW-0805">Transcription regulation</keyword>
<dbReference type="SMART" id="SM00382">
    <property type="entry name" value="AAA"/>
    <property type="match status" value="1"/>
</dbReference>
<evidence type="ECO:0000313" key="13">
    <source>
        <dbReference type="EMBL" id="MDQ0325427.1"/>
    </source>
</evidence>
<dbReference type="HAMAP" id="MF_01884">
    <property type="entry name" value="Rho"/>
    <property type="match status" value="1"/>
</dbReference>